<dbReference type="PANTHER" id="PTHR10724:SF10">
    <property type="entry name" value="S1 RNA-BINDING DOMAIN-CONTAINING PROTEIN 1"/>
    <property type="match status" value="1"/>
</dbReference>
<feature type="compositionally biased region" description="Basic and acidic residues" evidence="1">
    <location>
        <begin position="1145"/>
        <end position="1175"/>
    </location>
</feature>
<feature type="compositionally biased region" description="Low complexity" evidence="1">
    <location>
        <begin position="900"/>
        <end position="931"/>
    </location>
</feature>
<feature type="compositionally biased region" description="Low complexity" evidence="1">
    <location>
        <begin position="272"/>
        <end position="286"/>
    </location>
</feature>
<reference evidence="3 4" key="1">
    <citation type="submission" date="2017-05" db="EMBL/GenBank/DDBJ databases">
        <authorList>
            <person name="Varghese N."/>
            <person name="Submissions S."/>
        </authorList>
    </citation>
    <scope>NUCLEOTIDE SEQUENCE [LARGE SCALE GENOMIC DNA]</scope>
    <source>
        <strain evidence="3 4">DSM 25457</strain>
    </source>
</reference>
<feature type="domain" description="S1 motif" evidence="2">
    <location>
        <begin position="994"/>
        <end position="1063"/>
    </location>
</feature>
<organism evidence="3 4">
    <name type="scientific">Neorhodopirellula lusitana</name>
    <dbReference type="NCBI Taxonomy" id="445327"/>
    <lineage>
        <taxon>Bacteria</taxon>
        <taxon>Pseudomonadati</taxon>
        <taxon>Planctomycetota</taxon>
        <taxon>Planctomycetia</taxon>
        <taxon>Pirellulales</taxon>
        <taxon>Pirellulaceae</taxon>
        <taxon>Neorhodopirellula</taxon>
    </lineage>
</organism>
<feature type="compositionally biased region" description="Gly residues" evidence="1">
    <location>
        <begin position="1114"/>
        <end position="1144"/>
    </location>
</feature>
<feature type="compositionally biased region" description="Low complexity" evidence="1">
    <location>
        <begin position="294"/>
        <end position="368"/>
    </location>
</feature>
<feature type="compositionally biased region" description="Basic residues" evidence="1">
    <location>
        <begin position="378"/>
        <end position="403"/>
    </location>
</feature>
<feature type="compositionally biased region" description="Gly residues" evidence="1">
    <location>
        <begin position="1081"/>
        <end position="1100"/>
    </location>
</feature>
<dbReference type="InterPro" id="IPR012337">
    <property type="entry name" value="RNaseH-like_sf"/>
</dbReference>
<sequence>MNVDLDAIAQRGRCEVSSLRLALPLIEQGYTPPFLARYRRDELGGLDEGSLWALSHAVRTERRLQEYRDELHAAWQATSLADPTIGRAVSQAKSRRLLDRLARRIKNESGEANNISNQLAVRVLNPQKGDGEDLDALAQLLQPAVNTEAATGDDVAAEDATAPAAGDTSAAVAKIDEALARRLSGDPRVIGAAVRWLSRNAKIHIIDVSDPHGSGDDDGGSQGAGAPATEEVKPLKPVEAPAFGADKSIEAVAAEAPAESSEAPVAVEAVVTEGGETEATPEPVVSEETKSEAEPATEAAPAEESAPTEEVSSEAAPAQEAAAEGATAAPESAEPVVAAAEEVTAAEGATEAETAAPAAESAAPAPAEEAAKPDAKGKAKKPAKKEKQAAKAKKAKKISPRQRRRRWLVSTLKPLAGKKMPAAKLSAFQVVMLGRALRSQVAQCAFDYDATKLVAELQKTVSGFNRNLGERLAGVLLANEAAIRDAAEGAWWDEIQEQASARLVSIAAEHLNRQINRGGVEAKVIMSIDAVGPRTAATAIVSADGRLLHSEDIPCQLSAAMRTLAVTKMGELIHKHHVDLIVISNGPARRACMIAVGELIKQSNDQSVRWTLADRSGADAYAGSPAGDQEMKQTPRRFRSAAWIAFATLKPSQAMVKVDPLKLRLGSFQRELPDQAVLAALEDVLVSGMSRGGVDVNSTTSSWLERLPGMNHEIAETISQSRREKLVASRDELLGRVEWPSEVNSRQALPFLRVFSSAEPLDGTLIHPDDYPLAKRLATALEIELPPECPPGYELPDYSTPQPKAEAPVAAPESTETADVAASTESTFAGNVVDAEADSDSSPATETEPEASSDSASSPVADASPDDATASETPEAATDEAAVEASSEAVTAEGEEAKPVEAAAPEADAQPEASGAEEAPAAEATEVAALEPIRRTKPEKAKVDKLVKEWQVGVRRSYQIVNWLCDPFGDGMHEGGEPPAVMTSMPSRNDLKQGDRVIGVVVGVMPFGVFVELSPECSGLIHVSRISDGYVEDLHEAVQVGDVVTAWVTGIDSKRRRVGLSAVSPEREAELTQERQESRGRGPGRGQGGGGQRGQQGAGQGDSSSRGASSRGSGQQGSGQRGAPQRGGSGQGNRGGGRPGGGSRGGRDGGRRDSRGGSRGPRRPEVYEVVGKEPDSPTLTNAMQEGKEPMRSFGDLMQMFTKEKAPAAKPSAKKPAAEKPAADPAPANDAAPAEKPADIADTPPVESAEVKPAPEASGQADGEAT</sequence>
<feature type="region of interest" description="Disordered" evidence="1">
    <location>
        <begin position="788"/>
        <end position="933"/>
    </location>
</feature>
<dbReference type="InterPro" id="IPR023323">
    <property type="entry name" value="Tex-like_dom_sf"/>
</dbReference>
<dbReference type="SUPFAM" id="SSF53098">
    <property type="entry name" value="Ribonuclease H-like"/>
    <property type="match status" value="1"/>
</dbReference>
<dbReference type="Pfam" id="PF09371">
    <property type="entry name" value="Tex_N"/>
    <property type="match status" value="1"/>
</dbReference>
<name>A0ABY1PX19_9BACT</name>
<proteinExistence type="predicted"/>
<dbReference type="InterPro" id="IPR018974">
    <property type="entry name" value="Tex-like_N"/>
</dbReference>
<evidence type="ECO:0000313" key="4">
    <source>
        <dbReference type="Proteomes" id="UP001158067"/>
    </source>
</evidence>
<feature type="region of interest" description="Disordered" evidence="1">
    <location>
        <begin position="1059"/>
        <end position="1265"/>
    </location>
</feature>
<evidence type="ECO:0000313" key="3">
    <source>
        <dbReference type="EMBL" id="SMP47903.1"/>
    </source>
</evidence>
<feature type="compositionally biased region" description="Low complexity" evidence="1">
    <location>
        <begin position="844"/>
        <end position="876"/>
    </location>
</feature>
<feature type="compositionally biased region" description="Basic and acidic residues" evidence="1">
    <location>
        <begin position="1065"/>
        <end position="1080"/>
    </location>
</feature>
<dbReference type="InterPro" id="IPR032639">
    <property type="entry name" value="Tex_YqgF"/>
</dbReference>
<feature type="region of interest" description="Disordered" evidence="1">
    <location>
        <begin position="208"/>
        <end position="231"/>
    </location>
</feature>
<dbReference type="PROSITE" id="PS50126">
    <property type="entry name" value="S1"/>
    <property type="match status" value="1"/>
</dbReference>
<dbReference type="InterPro" id="IPR010994">
    <property type="entry name" value="RuvA_2-like"/>
</dbReference>
<dbReference type="SUPFAM" id="SSF50249">
    <property type="entry name" value="Nucleic acid-binding proteins"/>
    <property type="match status" value="1"/>
</dbReference>
<dbReference type="SMART" id="SM00316">
    <property type="entry name" value="S1"/>
    <property type="match status" value="1"/>
</dbReference>
<keyword evidence="4" id="KW-1185">Reference proteome</keyword>
<feature type="region of interest" description="Disordered" evidence="1">
    <location>
        <begin position="272"/>
        <end position="403"/>
    </location>
</feature>
<dbReference type="SUPFAM" id="SSF158832">
    <property type="entry name" value="Tex N-terminal region-like"/>
    <property type="match status" value="1"/>
</dbReference>
<dbReference type="Gene3D" id="2.40.50.140">
    <property type="entry name" value="Nucleic acid-binding proteins"/>
    <property type="match status" value="1"/>
</dbReference>
<dbReference type="EMBL" id="FXUG01000002">
    <property type="protein sequence ID" value="SMP47903.1"/>
    <property type="molecule type" value="Genomic_DNA"/>
</dbReference>
<dbReference type="Gene3D" id="3.30.420.140">
    <property type="entry name" value="YqgF/RNase H-like domain"/>
    <property type="match status" value="1"/>
</dbReference>
<dbReference type="InterPro" id="IPR003029">
    <property type="entry name" value="S1_domain"/>
</dbReference>
<evidence type="ECO:0000259" key="2">
    <source>
        <dbReference type="PROSITE" id="PS50126"/>
    </source>
</evidence>
<evidence type="ECO:0000256" key="1">
    <source>
        <dbReference type="SAM" id="MobiDB-lite"/>
    </source>
</evidence>
<dbReference type="InterPro" id="IPR037027">
    <property type="entry name" value="YqgF/RNaseH-like_dom_sf"/>
</dbReference>
<dbReference type="SUPFAM" id="SSF47781">
    <property type="entry name" value="RuvA domain 2-like"/>
    <property type="match status" value="1"/>
</dbReference>
<dbReference type="Pfam" id="PF00575">
    <property type="entry name" value="S1"/>
    <property type="match status" value="1"/>
</dbReference>
<dbReference type="Gene3D" id="1.10.10.650">
    <property type="entry name" value="RuvA domain 2-like"/>
    <property type="match status" value="1"/>
</dbReference>
<dbReference type="Pfam" id="PF16921">
    <property type="entry name" value="Tex_YqgF"/>
    <property type="match status" value="1"/>
</dbReference>
<dbReference type="InterPro" id="IPR012340">
    <property type="entry name" value="NA-bd_OB-fold"/>
</dbReference>
<dbReference type="InterPro" id="IPR050437">
    <property type="entry name" value="Ribos_protein_bS1-like"/>
</dbReference>
<comment type="caution">
    <text evidence="3">The sequence shown here is derived from an EMBL/GenBank/DDBJ whole genome shotgun (WGS) entry which is preliminary data.</text>
</comment>
<dbReference type="Gene3D" id="1.10.150.310">
    <property type="entry name" value="Tex RuvX-like domain-like"/>
    <property type="match status" value="1"/>
</dbReference>
<dbReference type="Proteomes" id="UP001158067">
    <property type="component" value="Unassembled WGS sequence"/>
</dbReference>
<dbReference type="PANTHER" id="PTHR10724">
    <property type="entry name" value="30S RIBOSOMAL PROTEIN S1"/>
    <property type="match status" value="1"/>
</dbReference>
<dbReference type="Gene3D" id="1.10.3500.10">
    <property type="entry name" value="Tex N-terminal region-like"/>
    <property type="match status" value="1"/>
</dbReference>
<feature type="compositionally biased region" description="Low complexity" evidence="1">
    <location>
        <begin position="1101"/>
        <end position="1113"/>
    </location>
</feature>
<gene>
    <name evidence="3" type="ORF">SAMN06265222_102359</name>
</gene>
<accession>A0ABY1PX19</accession>
<dbReference type="RefSeq" id="WP_283431674.1">
    <property type="nucleotide sequence ID" value="NZ_FXUG01000002.1"/>
</dbReference>
<protein>
    <submittedName>
        <fullName evidence="3">Tex-like protein N-terminal domain-containing protein</fullName>
    </submittedName>
</protein>
<feature type="compositionally biased region" description="Low complexity" evidence="1">
    <location>
        <begin position="1222"/>
        <end position="1234"/>
    </location>
</feature>
<feature type="compositionally biased region" description="Low complexity" evidence="1">
    <location>
        <begin position="883"/>
        <end position="892"/>
    </location>
</feature>
<dbReference type="InterPro" id="IPR023319">
    <property type="entry name" value="Tex-like_HTH_dom_sf"/>
</dbReference>